<dbReference type="GO" id="GO:0003677">
    <property type="term" value="F:DNA binding"/>
    <property type="evidence" value="ECO:0007669"/>
    <property type="project" value="InterPro"/>
</dbReference>
<dbReference type="InterPro" id="IPR001387">
    <property type="entry name" value="Cro/C1-type_HTH"/>
</dbReference>
<reference evidence="2 3" key="1">
    <citation type="submission" date="2017-04" db="EMBL/GenBank/DDBJ databases">
        <title>Novel microbial lineages endemic to geothermal iron-oxide mats fill important gaps in the evolutionary history of Archaea.</title>
        <authorList>
            <person name="Jay Z.J."/>
            <person name="Beam J.P."/>
            <person name="Dlakic M."/>
            <person name="Rusch D.B."/>
            <person name="Kozubal M.A."/>
            <person name="Inskeep W.P."/>
        </authorList>
    </citation>
    <scope>NUCLEOTIDE SEQUENCE [LARGE SCALE GENOMIC DNA]</scope>
    <source>
        <strain evidence="2">OSP_D</strain>
    </source>
</reference>
<protein>
    <submittedName>
        <fullName evidence="2">TIGR00270 family protein</fullName>
    </submittedName>
</protein>
<dbReference type="InterPro" id="IPR010982">
    <property type="entry name" value="Lambda_DNA-bd_dom_sf"/>
</dbReference>
<organism evidence="2 3">
    <name type="scientific">Candidatus Marsarchaeota G2 archaeon OSP_D</name>
    <dbReference type="NCBI Taxonomy" id="1978157"/>
    <lineage>
        <taxon>Archaea</taxon>
        <taxon>Candidatus Marsarchaeota</taxon>
        <taxon>Candidatus Marsarchaeota group 2</taxon>
    </lineage>
</organism>
<dbReference type="SUPFAM" id="SSF47413">
    <property type="entry name" value="lambda repressor-like DNA-binding domains"/>
    <property type="match status" value="1"/>
</dbReference>
<dbReference type="PROSITE" id="PS50943">
    <property type="entry name" value="HTH_CROC1"/>
    <property type="match status" value="1"/>
</dbReference>
<evidence type="ECO:0000259" key="1">
    <source>
        <dbReference type="PROSITE" id="PS50943"/>
    </source>
</evidence>
<dbReference type="SMART" id="SM00530">
    <property type="entry name" value="HTH_XRE"/>
    <property type="match status" value="1"/>
</dbReference>
<sequence length="159" mass="18404">MPSFCEMCGRMSNEALTPINHYGEKLFVCKQCLNNEKKKYTQKQGEQSTLIRVRSWRSQTIREPDYDIVDNYFQIVREAREKNGATIPELALKIGIKESVLRRIEAGRLQPDIETARKLERFLHVTLLAKRENTQLLKPGSLGESGLELRHVAKLKDFD</sequence>
<gene>
    <name evidence="2" type="ORF">B9Q03_02700</name>
</gene>
<dbReference type="EMBL" id="NEXE01000013">
    <property type="protein sequence ID" value="PSN91993.1"/>
    <property type="molecule type" value="Genomic_DNA"/>
</dbReference>
<feature type="domain" description="HTH cro/C1-type" evidence="1">
    <location>
        <begin position="76"/>
        <end position="130"/>
    </location>
</feature>
<proteinExistence type="predicted"/>
<dbReference type="CDD" id="cd00093">
    <property type="entry name" value="HTH_XRE"/>
    <property type="match status" value="1"/>
</dbReference>
<name>A0A2R6B088_9ARCH</name>
<evidence type="ECO:0000313" key="2">
    <source>
        <dbReference type="EMBL" id="PSN91993.1"/>
    </source>
</evidence>
<dbReference type="AlphaFoldDB" id="A0A2R6B088"/>
<evidence type="ECO:0000313" key="3">
    <source>
        <dbReference type="Proteomes" id="UP000240322"/>
    </source>
</evidence>
<dbReference type="Proteomes" id="UP000240322">
    <property type="component" value="Unassembled WGS sequence"/>
</dbReference>
<dbReference type="Gene3D" id="1.10.260.40">
    <property type="entry name" value="lambda repressor-like DNA-binding domains"/>
    <property type="match status" value="1"/>
</dbReference>
<comment type="caution">
    <text evidence="2">The sequence shown here is derived from an EMBL/GenBank/DDBJ whole genome shotgun (WGS) entry which is preliminary data.</text>
</comment>
<accession>A0A2R6B088</accession>
<dbReference type="Pfam" id="PF01381">
    <property type="entry name" value="HTH_3"/>
    <property type="match status" value="1"/>
</dbReference>